<name>A0A5C3LPN8_9AGAR</name>
<protein>
    <recommendedName>
        <fullName evidence="3">F-box domain-containing protein</fullName>
    </recommendedName>
</protein>
<sequence>MSNLRTSISLIAHHIFRWYDINIMLNEHVAEIFSTLSRSSALQLEKATIRLQGCSKRTTLCVGMLLSEFPQLRQLTWFSDILPDPLVNIASRLTSITLSCPIPADDLVRYLSQCDLATHIHITSLDQSPLHNSQSTMVLPKLEQLTLSLGVESGPGPLLRCFRFPNLRYFESENLGCSPAHPDTRAFDDFV</sequence>
<dbReference type="Proteomes" id="UP000308652">
    <property type="component" value="Unassembled WGS sequence"/>
</dbReference>
<evidence type="ECO:0000313" key="1">
    <source>
        <dbReference type="EMBL" id="TFK34288.1"/>
    </source>
</evidence>
<dbReference type="EMBL" id="ML213634">
    <property type="protein sequence ID" value="TFK34288.1"/>
    <property type="molecule type" value="Genomic_DNA"/>
</dbReference>
<evidence type="ECO:0000313" key="2">
    <source>
        <dbReference type="Proteomes" id="UP000308652"/>
    </source>
</evidence>
<gene>
    <name evidence="1" type="ORF">BDQ12DRAFT_374817</name>
</gene>
<keyword evidence="2" id="KW-1185">Reference proteome</keyword>
<dbReference type="AlphaFoldDB" id="A0A5C3LPN8"/>
<organism evidence="1 2">
    <name type="scientific">Crucibulum laeve</name>
    <dbReference type="NCBI Taxonomy" id="68775"/>
    <lineage>
        <taxon>Eukaryota</taxon>
        <taxon>Fungi</taxon>
        <taxon>Dikarya</taxon>
        <taxon>Basidiomycota</taxon>
        <taxon>Agaricomycotina</taxon>
        <taxon>Agaricomycetes</taxon>
        <taxon>Agaricomycetidae</taxon>
        <taxon>Agaricales</taxon>
        <taxon>Agaricineae</taxon>
        <taxon>Nidulariaceae</taxon>
        <taxon>Crucibulum</taxon>
    </lineage>
</organism>
<accession>A0A5C3LPN8</accession>
<proteinExistence type="predicted"/>
<evidence type="ECO:0008006" key="3">
    <source>
        <dbReference type="Google" id="ProtNLM"/>
    </source>
</evidence>
<reference evidence="1 2" key="1">
    <citation type="journal article" date="2019" name="Nat. Ecol. Evol.">
        <title>Megaphylogeny resolves global patterns of mushroom evolution.</title>
        <authorList>
            <person name="Varga T."/>
            <person name="Krizsan K."/>
            <person name="Foldi C."/>
            <person name="Dima B."/>
            <person name="Sanchez-Garcia M."/>
            <person name="Sanchez-Ramirez S."/>
            <person name="Szollosi G.J."/>
            <person name="Szarkandi J.G."/>
            <person name="Papp V."/>
            <person name="Albert L."/>
            <person name="Andreopoulos W."/>
            <person name="Angelini C."/>
            <person name="Antonin V."/>
            <person name="Barry K.W."/>
            <person name="Bougher N.L."/>
            <person name="Buchanan P."/>
            <person name="Buyck B."/>
            <person name="Bense V."/>
            <person name="Catcheside P."/>
            <person name="Chovatia M."/>
            <person name="Cooper J."/>
            <person name="Damon W."/>
            <person name="Desjardin D."/>
            <person name="Finy P."/>
            <person name="Geml J."/>
            <person name="Haridas S."/>
            <person name="Hughes K."/>
            <person name="Justo A."/>
            <person name="Karasinski D."/>
            <person name="Kautmanova I."/>
            <person name="Kiss B."/>
            <person name="Kocsube S."/>
            <person name="Kotiranta H."/>
            <person name="LaButti K.M."/>
            <person name="Lechner B.E."/>
            <person name="Liimatainen K."/>
            <person name="Lipzen A."/>
            <person name="Lukacs Z."/>
            <person name="Mihaltcheva S."/>
            <person name="Morgado L.N."/>
            <person name="Niskanen T."/>
            <person name="Noordeloos M.E."/>
            <person name="Ohm R.A."/>
            <person name="Ortiz-Santana B."/>
            <person name="Ovrebo C."/>
            <person name="Racz N."/>
            <person name="Riley R."/>
            <person name="Savchenko A."/>
            <person name="Shiryaev A."/>
            <person name="Soop K."/>
            <person name="Spirin V."/>
            <person name="Szebenyi C."/>
            <person name="Tomsovsky M."/>
            <person name="Tulloss R.E."/>
            <person name="Uehling J."/>
            <person name="Grigoriev I.V."/>
            <person name="Vagvolgyi C."/>
            <person name="Papp T."/>
            <person name="Martin F.M."/>
            <person name="Miettinen O."/>
            <person name="Hibbett D.S."/>
            <person name="Nagy L.G."/>
        </authorList>
    </citation>
    <scope>NUCLEOTIDE SEQUENCE [LARGE SCALE GENOMIC DNA]</scope>
    <source>
        <strain evidence="1 2">CBS 166.37</strain>
    </source>
</reference>